<dbReference type="KEGG" id="dsl:Dacsa_1984"/>
<protein>
    <submittedName>
        <fullName evidence="1">Uncharacterized protein</fullName>
    </submittedName>
</protein>
<dbReference type="Proteomes" id="UP000010482">
    <property type="component" value="Chromosome"/>
</dbReference>
<accession>K9YUM6</accession>
<sequence>MERLYIGHCNGWSEAKPNTNIRYSLFVIRYLLFVY</sequence>
<reference evidence="1" key="1">
    <citation type="submission" date="2012-04" db="EMBL/GenBank/DDBJ databases">
        <title>Finished genome of Dactylococcopsis salina PCC 8305.</title>
        <authorList>
            <consortium name="US DOE Joint Genome Institute"/>
            <person name="Gugger M."/>
            <person name="Coursin T."/>
            <person name="Rippka R."/>
            <person name="Tandeau De Marsac N."/>
            <person name="Huntemann M."/>
            <person name="Wei C.-L."/>
            <person name="Han J."/>
            <person name="Detter J.C."/>
            <person name="Han C."/>
            <person name="Tapia R."/>
            <person name="Daligault H."/>
            <person name="Chen A."/>
            <person name="Krypides N."/>
            <person name="Mavromatis K."/>
            <person name="Markowitz V."/>
            <person name="Szeto E."/>
            <person name="Ivanova N."/>
            <person name="Ovchinnikova G."/>
            <person name="Pagani I."/>
            <person name="Pati A."/>
            <person name="Goodwin L."/>
            <person name="Peters L."/>
            <person name="Pitluck S."/>
            <person name="Woyke T."/>
            <person name="Kerfeld C."/>
        </authorList>
    </citation>
    <scope>NUCLEOTIDE SEQUENCE [LARGE SCALE GENOMIC DNA]</scope>
    <source>
        <strain evidence="1">PCC 8305</strain>
    </source>
</reference>
<gene>
    <name evidence="1" type="ORF">Dacsa_1984</name>
</gene>
<proteinExistence type="predicted"/>
<dbReference type="EMBL" id="CP003944">
    <property type="protein sequence ID" value="AFZ50631.1"/>
    <property type="molecule type" value="Genomic_DNA"/>
</dbReference>
<dbReference type="HOGENOM" id="CLU_3364550_0_0_3"/>
<dbReference type="AlphaFoldDB" id="K9YUM6"/>
<evidence type="ECO:0000313" key="2">
    <source>
        <dbReference type="Proteomes" id="UP000010482"/>
    </source>
</evidence>
<evidence type="ECO:0000313" key="1">
    <source>
        <dbReference type="EMBL" id="AFZ50631.1"/>
    </source>
</evidence>
<organism evidence="1 2">
    <name type="scientific">Dactylococcopsis salina (strain PCC 8305)</name>
    <name type="common">Myxobactron salinum</name>
    <dbReference type="NCBI Taxonomy" id="13035"/>
    <lineage>
        <taxon>Bacteria</taxon>
        <taxon>Bacillati</taxon>
        <taxon>Cyanobacteriota</taxon>
        <taxon>Cyanophyceae</taxon>
        <taxon>Nodosilineales</taxon>
        <taxon>Cymatolegaceae</taxon>
        <taxon>Dactylococcopsis</taxon>
    </lineage>
</organism>
<name>K9YUM6_DACS8</name>
<keyword evidence="2" id="KW-1185">Reference proteome</keyword>
<dbReference type="STRING" id="13035.Dacsa_1984"/>